<dbReference type="AlphaFoldDB" id="L0FCK5"/>
<reference evidence="3" key="1">
    <citation type="submission" date="2012-02" db="EMBL/GenBank/DDBJ databases">
        <title>Complete sequence of Desulfitobacterium dichloroeliminans LMG P-21439.</title>
        <authorList>
            <person name="Lucas S."/>
            <person name="Han J."/>
            <person name="Lapidus A."/>
            <person name="Cheng J.-F."/>
            <person name="Goodwin L."/>
            <person name="Pitluck S."/>
            <person name="Peters L."/>
            <person name="Ovchinnikova G."/>
            <person name="Teshima H."/>
            <person name="Detter J.C."/>
            <person name="Han C."/>
            <person name="Tapia R."/>
            <person name="Land M."/>
            <person name="Hauser L."/>
            <person name="Kyrpides N."/>
            <person name="Ivanova N."/>
            <person name="Pagani I."/>
            <person name="Kruse T."/>
            <person name="de Vos W.M."/>
            <person name="Boon N."/>
            <person name="Smidt H."/>
            <person name="Woyke T."/>
        </authorList>
    </citation>
    <scope>NUCLEOTIDE SEQUENCE [LARGE SCALE GENOMIC DNA]</scope>
    <source>
        <strain evidence="3">LMG P-21439 / DCA1</strain>
    </source>
</reference>
<dbReference type="PROSITE" id="PS51257">
    <property type="entry name" value="PROKAR_LIPOPROTEIN"/>
    <property type="match status" value="1"/>
</dbReference>
<organism evidence="2 3">
    <name type="scientific">Desulfitobacterium dichloroeliminans (strain LMG P-21439 / DCA1)</name>
    <dbReference type="NCBI Taxonomy" id="871963"/>
    <lineage>
        <taxon>Bacteria</taxon>
        <taxon>Bacillati</taxon>
        <taxon>Bacillota</taxon>
        <taxon>Clostridia</taxon>
        <taxon>Eubacteriales</taxon>
        <taxon>Desulfitobacteriaceae</taxon>
        <taxon>Desulfitobacterium</taxon>
    </lineage>
</organism>
<dbReference type="Proteomes" id="UP000010797">
    <property type="component" value="Chromosome"/>
</dbReference>
<evidence type="ECO:0000313" key="3">
    <source>
        <dbReference type="Proteomes" id="UP000010797"/>
    </source>
</evidence>
<feature type="signal peptide" evidence="1">
    <location>
        <begin position="1"/>
        <end position="28"/>
    </location>
</feature>
<accession>L0FCK5</accession>
<protein>
    <recommendedName>
        <fullName evidence="4">Periplasmic component of the Tol biopolymer transport system</fullName>
    </recommendedName>
</protein>
<dbReference type="EMBL" id="CP003344">
    <property type="protein sequence ID" value="AGA70745.1"/>
    <property type="molecule type" value="Genomic_DNA"/>
</dbReference>
<evidence type="ECO:0000313" key="2">
    <source>
        <dbReference type="EMBL" id="AGA70745.1"/>
    </source>
</evidence>
<dbReference type="OrthoDB" id="9790815at2"/>
<keyword evidence="3" id="KW-1185">Reference proteome</keyword>
<gene>
    <name evidence="2" type="ordered locus">Desdi_3353</name>
</gene>
<dbReference type="HOGENOM" id="CLU_518495_0_0_9"/>
<evidence type="ECO:0000256" key="1">
    <source>
        <dbReference type="SAM" id="SignalP"/>
    </source>
</evidence>
<evidence type="ECO:0008006" key="4">
    <source>
        <dbReference type="Google" id="ProtNLM"/>
    </source>
</evidence>
<proteinExistence type="predicted"/>
<name>L0FCK5_DESDL</name>
<keyword evidence="1" id="KW-0732">Signal</keyword>
<dbReference type="RefSeq" id="WP_015263704.1">
    <property type="nucleotide sequence ID" value="NC_019903.1"/>
</dbReference>
<dbReference type="SUPFAM" id="SSF82171">
    <property type="entry name" value="DPP6 N-terminal domain-like"/>
    <property type="match status" value="1"/>
</dbReference>
<sequence length="525" mass="59836">MQRSREKSMIVKDVLLLLMACILTLSLAACGQQQPSGNEQKGDKNPVEEDKIYEGKIQETKDYLLNYGIIPLEPVTQAAAGDERTITWDNLANRPEIQLLDAFLNDSLQKASEKIGYGSVALRVVTFNIENQQVAEVYFHEDKIVGGVTYPAQEIAQEKRNYRNLEGKTLAQIRQIDYPLWQPGQTQPSEPSLFYLQTEQAQKDGFENAIQILNLGQGKNLIVFRNDLEIRAYVHDLITGSDFYTGISTKEEYLPIRVKLLEENRMAVMLQEEILIVNREDFKTIKEMPYPEQELTPNDIDITPDGKTIVLAGKKGITVYDGNFENGKLIVPSQIGSDPHGMDTQAPRGPVFSPDSSHILYRMFGYEWLVGTGTIEVSGSDHRFFLADQEETNYIKWFDNTHIYSNGPSYAEYDNPVIRNIQTAQETYLVKDAPKDKYIRYFKGDDRKLYALETVLDESYNLKTARLSYYDLEKGTWHSLMENNALRHLDWYLSAYDAQEDVFVFTLSNHPLSAKATLLAGLKAE</sequence>
<feature type="chain" id="PRO_5039307283" description="Periplasmic component of the Tol biopolymer transport system" evidence="1">
    <location>
        <begin position="29"/>
        <end position="525"/>
    </location>
</feature>
<dbReference type="KEGG" id="ddl:Desdi_3353"/>